<proteinExistence type="predicted"/>
<evidence type="ECO:0000313" key="3">
    <source>
        <dbReference type="Proteomes" id="UP000241546"/>
    </source>
</evidence>
<protein>
    <submittedName>
        <fullName evidence="2">Uncharacterized protein</fullName>
    </submittedName>
</protein>
<evidence type="ECO:0000256" key="1">
    <source>
        <dbReference type="SAM" id="MobiDB-lite"/>
    </source>
</evidence>
<dbReference type="RefSeq" id="XP_024746451.1">
    <property type="nucleotide sequence ID" value="XM_024891473.1"/>
</dbReference>
<sequence length="408" mass="47648">MPARQDRIRITNTIGPPREDVDMDSFEYYLNLAMGQMEPQRPFAQWQQDSDTNGVTEAPQGEDEDFEGDTEMLGSKDKENDPSLLPANLPEPGRRPRRRQQQQPQPQPQPQPRLRPRRKVKLTDPELDFEIFEDETATPGQPFQREYYGSNVPALGELKNGEQFDYAMAHSLRQNYKYLMRLALENEDEDLYKLLINVYEDRYTTWQRFSGAMEWIVGCNPMDVWLWVEDKGYHKRWTKHQIVHFKEFLTFMNTCILNGIGVNDPVAAENLDNWNTTLITSRFKSLDLPNLHMVKNNEMRVSFMPNGPDEKLLYRADYTAEELAVLDAGWEGPGRWAPGEEPGPEADYVDEMFVDSEGSEREDADYVWEESSMESYEMSVDEQEEEEEESEREEADYVWQESSDLIAM</sequence>
<feature type="compositionally biased region" description="Polar residues" evidence="1">
    <location>
        <begin position="45"/>
        <end position="55"/>
    </location>
</feature>
<dbReference type="GeneID" id="36599591"/>
<feature type="region of interest" description="Disordered" evidence="1">
    <location>
        <begin position="355"/>
        <end position="408"/>
    </location>
</feature>
<feature type="compositionally biased region" description="Acidic residues" evidence="1">
    <location>
        <begin position="379"/>
        <end position="396"/>
    </location>
</feature>
<keyword evidence="3" id="KW-1185">Reference proteome</keyword>
<accession>A0A2T4B1Q2</accession>
<gene>
    <name evidence="2" type="ORF">BBK36DRAFT_1127217</name>
</gene>
<dbReference type="EMBL" id="KZ680220">
    <property type="protein sequence ID" value="PTB63131.1"/>
    <property type="molecule type" value="Genomic_DNA"/>
</dbReference>
<organism evidence="2 3">
    <name type="scientific">Trichoderma citrinoviride</name>
    <dbReference type="NCBI Taxonomy" id="58853"/>
    <lineage>
        <taxon>Eukaryota</taxon>
        <taxon>Fungi</taxon>
        <taxon>Dikarya</taxon>
        <taxon>Ascomycota</taxon>
        <taxon>Pezizomycotina</taxon>
        <taxon>Sordariomycetes</taxon>
        <taxon>Hypocreomycetidae</taxon>
        <taxon>Hypocreales</taxon>
        <taxon>Hypocreaceae</taxon>
        <taxon>Trichoderma</taxon>
    </lineage>
</organism>
<dbReference type="Proteomes" id="UP000241546">
    <property type="component" value="Unassembled WGS sequence"/>
</dbReference>
<feature type="region of interest" description="Disordered" evidence="1">
    <location>
        <begin position="1"/>
        <end position="22"/>
    </location>
</feature>
<feature type="region of interest" description="Disordered" evidence="1">
    <location>
        <begin position="40"/>
        <end position="119"/>
    </location>
</feature>
<evidence type="ECO:0000313" key="2">
    <source>
        <dbReference type="EMBL" id="PTB63131.1"/>
    </source>
</evidence>
<feature type="compositionally biased region" description="Acidic residues" evidence="1">
    <location>
        <begin position="60"/>
        <end position="70"/>
    </location>
</feature>
<reference evidence="3" key="1">
    <citation type="submission" date="2016-07" db="EMBL/GenBank/DDBJ databases">
        <title>Multiple horizontal gene transfer events from other fungi enriched the ability of initially mycotrophic Trichoderma (Ascomycota) to feed on dead plant biomass.</title>
        <authorList>
            <consortium name="DOE Joint Genome Institute"/>
            <person name="Atanasova L."/>
            <person name="Chenthamara K."/>
            <person name="Zhang J."/>
            <person name="Grujic M."/>
            <person name="Henrissat B."/>
            <person name="Kuo A."/>
            <person name="Aerts A."/>
            <person name="Salamov A."/>
            <person name="Lipzen A."/>
            <person name="Labutti K."/>
            <person name="Barry K."/>
            <person name="Miao Y."/>
            <person name="Rahimi M.J."/>
            <person name="Shen Q."/>
            <person name="Grigoriev I.V."/>
            <person name="Kubicek C.P."/>
            <person name="Druzhinina I.S."/>
        </authorList>
    </citation>
    <scope>NUCLEOTIDE SEQUENCE [LARGE SCALE GENOMIC DNA]</scope>
    <source>
        <strain evidence="3">TUCIM 6016</strain>
    </source>
</reference>
<feature type="compositionally biased region" description="Acidic residues" evidence="1">
    <location>
        <begin position="360"/>
        <end position="372"/>
    </location>
</feature>
<name>A0A2T4B1Q2_9HYPO</name>
<dbReference type="OrthoDB" id="4899939at2759"/>
<dbReference type="AlphaFoldDB" id="A0A2T4B1Q2"/>